<dbReference type="InterPro" id="IPR032675">
    <property type="entry name" value="LRR_dom_sf"/>
</dbReference>
<keyword evidence="1" id="KW-0433">Leucine-rich repeat</keyword>
<dbReference type="InterPro" id="IPR026444">
    <property type="entry name" value="Secre_tail"/>
</dbReference>
<comment type="caution">
    <text evidence="5">The sequence shown here is derived from an EMBL/GenBank/DDBJ whole genome shotgun (WGS) entry which is preliminary data.</text>
</comment>
<keyword evidence="2" id="KW-0732">Signal</keyword>
<accession>A0A3D9RT52</accession>
<evidence type="ECO:0000259" key="4">
    <source>
        <dbReference type="PROSITE" id="PS50215"/>
    </source>
</evidence>
<dbReference type="PROSITE" id="PS50215">
    <property type="entry name" value="ADAM_MEPRO"/>
    <property type="match status" value="1"/>
</dbReference>
<dbReference type="InterPro" id="IPR024079">
    <property type="entry name" value="MetalloPept_cat_dom_sf"/>
</dbReference>
<evidence type="ECO:0000256" key="1">
    <source>
        <dbReference type="ARBA" id="ARBA00022614"/>
    </source>
</evidence>
<evidence type="ECO:0000313" key="5">
    <source>
        <dbReference type="EMBL" id="REE83130.1"/>
    </source>
</evidence>
<dbReference type="GO" id="GO:0007155">
    <property type="term" value="P:cell adhesion"/>
    <property type="evidence" value="ECO:0007669"/>
    <property type="project" value="InterPro"/>
</dbReference>
<name>A0A3D9RT52_9FLAO</name>
<dbReference type="Pfam" id="PF02412">
    <property type="entry name" value="TSP_3"/>
    <property type="match status" value="3"/>
</dbReference>
<dbReference type="PROSITE" id="PS51450">
    <property type="entry name" value="LRR"/>
    <property type="match status" value="2"/>
</dbReference>
<dbReference type="SUPFAM" id="SSF69304">
    <property type="entry name" value="Tricorn protease N-terminal domain"/>
    <property type="match status" value="1"/>
</dbReference>
<keyword evidence="3" id="KW-0677">Repeat</keyword>
<dbReference type="Gene3D" id="3.80.10.10">
    <property type="entry name" value="Ribonuclease Inhibitor"/>
    <property type="match status" value="1"/>
</dbReference>
<gene>
    <name evidence="5" type="ORF">BX611_0410</name>
</gene>
<dbReference type="InterPro" id="IPR001611">
    <property type="entry name" value="Leu-rich_rpt"/>
</dbReference>
<dbReference type="GO" id="GO:0004222">
    <property type="term" value="F:metalloendopeptidase activity"/>
    <property type="evidence" value="ECO:0007669"/>
    <property type="project" value="InterPro"/>
</dbReference>
<dbReference type="GO" id="GO:0006508">
    <property type="term" value="P:proteolysis"/>
    <property type="evidence" value="ECO:0007669"/>
    <property type="project" value="InterPro"/>
</dbReference>
<protein>
    <submittedName>
        <fullName evidence="5">Putative secreted protein (Por secretion system target)</fullName>
    </submittedName>
</protein>
<dbReference type="InterPro" id="IPR001590">
    <property type="entry name" value="Peptidase_M12B"/>
</dbReference>
<dbReference type="Pfam" id="PF13583">
    <property type="entry name" value="Reprolysin_4"/>
    <property type="match status" value="1"/>
</dbReference>
<dbReference type="Proteomes" id="UP000256429">
    <property type="component" value="Unassembled WGS sequence"/>
</dbReference>
<evidence type="ECO:0000256" key="2">
    <source>
        <dbReference type="ARBA" id="ARBA00022729"/>
    </source>
</evidence>
<evidence type="ECO:0000313" key="6">
    <source>
        <dbReference type="Proteomes" id="UP000256429"/>
    </source>
</evidence>
<dbReference type="OrthoDB" id="3179827at2"/>
<dbReference type="NCBIfam" id="TIGR04183">
    <property type="entry name" value="Por_Secre_tail"/>
    <property type="match status" value="1"/>
</dbReference>
<dbReference type="Gene3D" id="3.40.390.10">
    <property type="entry name" value="Collagenase (Catalytic Domain)"/>
    <property type="match status" value="1"/>
</dbReference>
<dbReference type="InterPro" id="IPR052574">
    <property type="entry name" value="CDIRP"/>
</dbReference>
<proteinExistence type="predicted"/>
<evidence type="ECO:0000256" key="3">
    <source>
        <dbReference type="ARBA" id="ARBA00022737"/>
    </source>
</evidence>
<dbReference type="NCBIfam" id="TIGR03803">
    <property type="entry name" value="Gloeo_Verruco"/>
    <property type="match status" value="3"/>
</dbReference>
<sequence>MKKIIQLLFFIPIFLVVNDIAGQSKTFWKSVKPVAKKSFEKGRKIPYKNYDLYELDEVSLERELMRLVNNEPSPRGILIDFPSKLGNFKSYLVKESNVIDENLQKKYPKLRSFIGYNENNKREIIRFNYSSFGLNGIQFEEDIGVITIRKLDNNVPIYAVYSNKDNEFDDPIECEVNSSSLIEVDEDSRLVRKQVSNYSFRTLRLAIATTGEFSQYHLNRLGIDSQANDTAKIEAVMSSLVSLLTKINAIFERDVGVRFILVSETEQLISLDSENDGLDDSNRYDLLNKSTDYINERIGSDVYDIGHVFGNSDVGGVAWLNSACTQHYKGGGVSGSSLPDRDYFVKLVLHELGHQLGANHTFNGNLGSCEFNGNYKTGVEPGSGTTLMSYAGNCQFQNLQTEKDMYFHYVSIQEMRTFFEESGCGNVVEVNNNNPPIIEDLLSYIIPISTPFKLDAEIFDPNDDAIMVSWEQIDTGLKYPVPESTNTGGPLFRSVYPSGSSERFFPNKTTLSNGQISNRWEVLPEVARSMKFGLTVRDNNLIAPLQSFDEVEIVVTDKAGPFKITSQFTSEVLSGSKLRVNWSVANTDSSPINCKKVNILLSTDGGTSYPYQLKLNTDNDGEEEVIVPEVSSSGVKIKVESVENIFFTVNIGYIKINSNPELTFIPDDNFESALISLGVDNILDNYVERSKIETITKLDIKNKEIENITGIEDFKTLSQFDCSNNKISKLDFSGNPNLYYLNFNENHVSEIDVSKNSKLEHISGYFNDLDELDLKNCHILKTLNLSENKLQNLDISKNEQLKNLLVGTFTNRNQINELNIEMNSELIWISIYGNKLTQLNLNNNPQVKSVDAFSNHLSELNLLNSGYLEYLDISSNKIEDLDISNCTNLNYLSVDNNDIRSIDFSSNKKLESLKISNNSLGQLDVSENKLIKELTCRYNNLVCIGVNESQLFGSSKIWIKDENATYSLYCDEDVYVDTDSDGVYDHMDLCPETNLGELVNEYGCNELQWDADNDGVPLDRDYCLDSKPGEETNELGCSKSAVNVLGVNSYGGEFRQGVVFDLDIEKMEVSKLVDMNQSYGIEPIGELLKASNGKIYGVTDMGGNEHTGTLFEYDPSNQSFQVRYHFSWAMRQPNGYLTEVNKKLYGCVTRGANNLGAIFEFDYVTGEMVIIHDFEDKGTGGVSIPMGRLNYLDGKLYGVAYGGEYYEDNKGNGVIFDFDLETKKYTPRYHFNSLVSGSINRGGMVLAENKKLYGATWLNGENCDGVLFEYDPYLNHFKALHHFDYDIEGKNPNTYLELGRNQKIYGMTHYGGESGNGTIFEYNYMRNKLKKIYEFDLELTRWVPYTKMLHAKNGKFYFLNTSDRYDQYSTVNLFEFDPGNKSIKKTTLQHLAGNSGFLIEKEDDDNDGVMNNIDLCPNTPAGEEVSASGCSESQLDDDGDGVMNNIDTCPDTPTGEEVNATGCSESQLDNDGDGIMNNADLCPNTLTGTNVNENGCFFLPSDNFTFEVISETCPNKNNGQISITAVETHNYLATLNGNSHNFSNNSLTVSNMQPGTYEVCITVSGETFEQCYTIEIAEGTTVSGKASVTSNKASIAIEKGTAPYNVLVNGKNVLNTFSTSIEVDVKHGDLIEVKTAVLCEGVFSKNIDLFETVTVYPNPTNGIFEITLPILLNEIKIELFTSNSQLISTKTYSVINGKVQLNIENMPAAVYFAKVYLENPISVKIIKE</sequence>
<dbReference type="Gene3D" id="4.10.1080.10">
    <property type="entry name" value="TSP type-3 repeat"/>
    <property type="match status" value="1"/>
</dbReference>
<dbReference type="PANTHER" id="PTHR47566">
    <property type="match status" value="1"/>
</dbReference>
<dbReference type="GO" id="GO:0035591">
    <property type="term" value="F:signaling adaptor activity"/>
    <property type="evidence" value="ECO:0007669"/>
    <property type="project" value="TreeGrafter"/>
</dbReference>
<dbReference type="InterPro" id="IPR003367">
    <property type="entry name" value="Thrombospondin_3-like_rpt"/>
</dbReference>
<dbReference type="SUPFAM" id="SSF55486">
    <property type="entry name" value="Metalloproteases ('zincins'), catalytic domain"/>
    <property type="match status" value="1"/>
</dbReference>
<dbReference type="GO" id="GO:0005509">
    <property type="term" value="F:calcium ion binding"/>
    <property type="evidence" value="ECO:0007669"/>
    <property type="project" value="InterPro"/>
</dbReference>
<dbReference type="SUPFAM" id="SSF103647">
    <property type="entry name" value="TSP type-3 repeat"/>
    <property type="match status" value="2"/>
</dbReference>
<dbReference type="InterPro" id="IPR028974">
    <property type="entry name" value="TSP_type-3_rpt"/>
</dbReference>
<dbReference type="Pfam" id="PF18962">
    <property type="entry name" value="Por_Secre_tail"/>
    <property type="match status" value="1"/>
</dbReference>
<dbReference type="InterPro" id="IPR022519">
    <property type="entry name" value="Gloeo/Verruco_rpt"/>
</dbReference>
<keyword evidence="6" id="KW-1185">Reference proteome</keyword>
<feature type="domain" description="Peptidase M12B" evidence="4">
    <location>
        <begin position="201"/>
        <end position="431"/>
    </location>
</feature>
<dbReference type="EMBL" id="QTTQ01000009">
    <property type="protein sequence ID" value="REE83130.1"/>
    <property type="molecule type" value="Genomic_DNA"/>
</dbReference>
<reference evidence="5 6" key="1">
    <citation type="submission" date="2018-08" db="EMBL/GenBank/DDBJ databases">
        <title>Genomic Encyclopedia of Type Strains, Phase III (KMG-III): the genomes of soil and plant-associated and newly described type strains.</title>
        <authorList>
            <person name="Whitman W."/>
        </authorList>
    </citation>
    <scope>NUCLEOTIDE SEQUENCE [LARGE SCALE GENOMIC DNA]</scope>
    <source>
        <strain evidence="5 6">325-5</strain>
    </source>
</reference>
<dbReference type="SUPFAM" id="SSF52058">
    <property type="entry name" value="L domain-like"/>
    <property type="match status" value="1"/>
</dbReference>
<dbReference type="PANTHER" id="PTHR47566:SF1">
    <property type="entry name" value="PROTEIN NUD1"/>
    <property type="match status" value="1"/>
</dbReference>
<organism evidence="5 6">
    <name type="scientific">Lutibacter oceani</name>
    <dbReference type="NCBI Taxonomy" id="1853311"/>
    <lineage>
        <taxon>Bacteria</taxon>
        <taxon>Pseudomonadati</taxon>
        <taxon>Bacteroidota</taxon>
        <taxon>Flavobacteriia</taxon>
        <taxon>Flavobacteriales</taxon>
        <taxon>Flavobacteriaceae</taxon>
        <taxon>Lutibacter</taxon>
    </lineage>
</organism>